<dbReference type="EMBL" id="BNAT01000029">
    <property type="protein sequence ID" value="GHE45980.1"/>
    <property type="molecule type" value="Genomic_DNA"/>
</dbReference>
<keyword evidence="2" id="KW-1185">Reference proteome</keyword>
<accession>A0A918ZDM9</accession>
<evidence type="ECO:0000313" key="1">
    <source>
        <dbReference type="EMBL" id="GHE45980.1"/>
    </source>
</evidence>
<reference evidence="1" key="2">
    <citation type="submission" date="2020-09" db="EMBL/GenBank/DDBJ databases">
        <authorList>
            <person name="Sun Q."/>
            <person name="Zhou Y."/>
        </authorList>
    </citation>
    <scope>NUCLEOTIDE SEQUENCE</scope>
    <source>
        <strain evidence="1">CGMCC 4.7403</strain>
    </source>
</reference>
<name>A0A918ZDM9_9ACTN</name>
<evidence type="ECO:0000313" key="2">
    <source>
        <dbReference type="Proteomes" id="UP000603227"/>
    </source>
</evidence>
<comment type="caution">
    <text evidence="1">The sequence shown here is derived from an EMBL/GenBank/DDBJ whole genome shotgun (WGS) entry which is preliminary data.</text>
</comment>
<sequence>MGPGVVRPRWRVTVGVVGEGWGEAGLRALRGAIHAQDGVALLAALRRGPVREVLQLADDGVAGAAAQGLPGAAEMAALFLGALQERGFRGDEELADRLRAATGDATIPLLRPLAVDLEMLAMLLEGDPAESGGRIDLSTGECWPAFTDELGPGPEAEGDDDPERWLYVPALGSRAGYQDMELFIEEVEDAALADRLRIAIGGRGAFRRFKDVLAGDERSWSRYHRFRDERQRGRARAWLAEESYCPHITFFVESSSGSYPSGPV</sequence>
<gene>
    <name evidence="1" type="ORF">GCM10017771_66630</name>
</gene>
<dbReference type="Pfam" id="PF03682">
    <property type="entry name" value="UPF0158"/>
    <property type="match status" value="1"/>
</dbReference>
<reference evidence="1" key="1">
    <citation type="journal article" date="2014" name="Int. J. Syst. Evol. Microbiol.">
        <title>Complete genome sequence of Corynebacterium casei LMG S-19264T (=DSM 44701T), isolated from a smear-ripened cheese.</title>
        <authorList>
            <consortium name="US DOE Joint Genome Institute (JGI-PGF)"/>
            <person name="Walter F."/>
            <person name="Albersmeier A."/>
            <person name="Kalinowski J."/>
            <person name="Ruckert C."/>
        </authorList>
    </citation>
    <scope>NUCLEOTIDE SEQUENCE</scope>
    <source>
        <strain evidence="1">CGMCC 4.7403</strain>
    </source>
</reference>
<dbReference type="Proteomes" id="UP000603227">
    <property type="component" value="Unassembled WGS sequence"/>
</dbReference>
<organism evidence="1 2">
    <name type="scientific">Streptomyces capitiformicae</name>
    <dbReference type="NCBI Taxonomy" id="2014920"/>
    <lineage>
        <taxon>Bacteria</taxon>
        <taxon>Bacillati</taxon>
        <taxon>Actinomycetota</taxon>
        <taxon>Actinomycetes</taxon>
        <taxon>Kitasatosporales</taxon>
        <taxon>Streptomycetaceae</taxon>
        <taxon>Streptomyces</taxon>
    </lineage>
</organism>
<dbReference type="AlphaFoldDB" id="A0A918ZDM9"/>
<dbReference type="InterPro" id="IPR005361">
    <property type="entry name" value="UPF0158"/>
</dbReference>
<proteinExistence type="predicted"/>
<protein>
    <submittedName>
        <fullName evidence="1">Uncharacterized protein</fullName>
    </submittedName>
</protein>